<evidence type="ECO:0000313" key="1">
    <source>
        <dbReference type="EMBL" id="AYV80570.1"/>
    </source>
</evidence>
<reference evidence="1" key="1">
    <citation type="submission" date="2018-10" db="EMBL/GenBank/DDBJ databases">
        <title>Hidden diversity of soil giant viruses.</title>
        <authorList>
            <person name="Schulz F."/>
            <person name="Alteio L."/>
            <person name="Goudeau D."/>
            <person name="Ryan E.M."/>
            <person name="Malmstrom R.R."/>
            <person name="Blanchard J."/>
            <person name="Woyke T."/>
        </authorList>
    </citation>
    <scope>NUCLEOTIDE SEQUENCE</scope>
    <source>
        <strain evidence="1">HAV1</strain>
    </source>
</reference>
<gene>
    <name evidence="1" type="ORF">Harvfovirus3_15</name>
</gene>
<protein>
    <submittedName>
        <fullName evidence="1">Uncharacterized protein</fullName>
    </submittedName>
</protein>
<organism evidence="1">
    <name type="scientific">Harvfovirus sp</name>
    <dbReference type="NCBI Taxonomy" id="2487768"/>
    <lineage>
        <taxon>Viruses</taxon>
        <taxon>Varidnaviria</taxon>
        <taxon>Bamfordvirae</taxon>
        <taxon>Nucleocytoviricota</taxon>
        <taxon>Megaviricetes</taxon>
        <taxon>Imitervirales</taxon>
        <taxon>Mimiviridae</taxon>
        <taxon>Klosneuvirinae</taxon>
    </lineage>
</organism>
<name>A0A3G5A0B2_9VIRU</name>
<proteinExistence type="predicted"/>
<sequence length="364" mass="41915">MGGDMPPKKVQALELMESEIHAVTVQQKFVKREIGALLRFMLWPGDETAHREMKSFVETGRVRVSIRLRNKTGWITKHLPCPAQLSDILGSQFKWLQRKSDLRIVSAEIHELKLKALERDQQLLLSMCSEIKARFNRRVDDSFDGFCDRKIGFRFADVVGIIDYRSGVVNSVRSEEESKFLKLPDERQISLGKKFKKLLPGMRNWVFLEVREELIERGCLAHVCSRQGSKFYVNAMYDDRLIFLRSFEVDYIARNTQVIVDMIPINEIYLFLLIRDLANRNVQTLVIDVFSGGSASSSYKVGQNLTLSGIGAALSTSDFERRDIIQLRLMPLTESEKAEMEDKLSKILFMFPTVIVNLFMKFVS</sequence>
<dbReference type="EMBL" id="MK072245">
    <property type="protein sequence ID" value="AYV80570.1"/>
    <property type="molecule type" value="Genomic_DNA"/>
</dbReference>
<accession>A0A3G5A0B2</accession>